<protein>
    <submittedName>
        <fullName evidence="2">Beta-galactosidase GanA</fullName>
    </submittedName>
</protein>
<sequence length="862" mass="95140">MPLHFSLKRSGWTLVLWFLLRPALLPAAPAAKDVPNYRVRVRILSVQGKAPAPTQQFDFSLTGNPQGARFSGPAWSNWIPSTRAGIDQILATYNNANNPFWQVTTGLSVTPVAVAPFPSVKLQVQSAIEGGEVSTTPAELFGPTVGLILWQSADKKIHIDTYTGHGRRVYDQALKAAFLPENQRPKKILFGERYIGSDNDVLSWHEGIKRLCGIGFNTLHPVPAALTSTVRAAGIRKIWGAVYNPPGYAFNFTPQRHTEFVKFVQDQIAPQLASGWTKEEIGFWVTSDEPGWYYPARYDEFNKDPAALAAFHSYLRARGLTPAALGKSDWNQVELIGRQQYRDLPSRRLFYWSNRFLPWASARFFGEVAKAYEEVIRPKVPVLVNFNNFMGLAYQPGPVGNNNQGSNPNAAMGQHDWLEFGRERGTTAIATEDWFGDDMAPQWSFYASRLRAASELGQVGMGALVIPRVSGQRPAGMAQKLLALVGHGAKTIQFFTYGPEYAFPGNCYSENLAVFKPLATGMRLVAKAEDLLFPGKMKTSPVAILTPQSSPLWDLEEYKNPPRIIDGTNPYMDAGRMGYMVEMHGLFLALQHSAIPVRFVDEQKLTEPDFQSTKVLYVTAPELPAEAAEGVLRWVQKGGTLVMAAGTAGFDRYHQPLQTLEQAAGVRPAAPIRMPAFQYADAKVTGQLTSTTTALPVFGEREKLELLTRGANQARLALRFTDGTPALTETKVGKGRILRFACYPGLSYRHSATENTNGLPSGFSEGWRQLIVQPVRDAGAELPVHVSKPLVEAPALYSSTGVAVTLLNWRGTAQEVRVTVAADRPVRRVQSAERGPLRFQQSGNKVTVDLPLGDVDVLQMYY</sequence>
<organism evidence="2 3">
    <name type="scientific">Hymenobacter mucosus</name>
    <dbReference type="NCBI Taxonomy" id="1411120"/>
    <lineage>
        <taxon>Bacteria</taxon>
        <taxon>Pseudomonadati</taxon>
        <taxon>Bacteroidota</taxon>
        <taxon>Cytophagia</taxon>
        <taxon>Cytophagales</taxon>
        <taxon>Hymenobacteraceae</taxon>
        <taxon>Hymenobacter</taxon>
    </lineage>
</organism>
<dbReference type="SUPFAM" id="SSF52317">
    <property type="entry name" value="Class I glutamine amidotransferase-like"/>
    <property type="match status" value="1"/>
</dbReference>
<feature type="chain" id="PRO_5012150299" evidence="1">
    <location>
        <begin position="28"/>
        <end position="862"/>
    </location>
</feature>
<dbReference type="InterPro" id="IPR017853">
    <property type="entry name" value="GH"/>
</dbReference>
<dbReference type="Gene3D" id="3.40.50.880">
    <property type="match status" value="1"/>
</dbReference>
<dbReference type="AlphaFoldDB" id="A0A238XX79"/>
<feature type="signal peptide" evidence="1">
    <location>
        <begin position="1"/>
        <end position="27"/>
    </location>
</feature>
<dbReference type="SUPFAM" id="SSF51445">
    <property type="entry name" value="(Trans)glycosidases"/>
    <property type="match status" value="1"/>
</dbReference>
<evidence type="ECO:0000313" key="2">
    <source>
        <dbReference type="EMBL" id="SNR62964.1"/>
    </source>
</evidence>
<accession>A0A238XX79</accession>
<evidence type="ECO:0000256" key="1">
    <source>
        <dbReference type="SAM" id="SignalP"/>
    </source>
</evidence>
<dbReference type="InterPro" id="IPR029062">
    <property type="entry name" value="Class_I_gatase-like"/>
</dbReference>
<evidence type="ECO:0000313" key="3">
    <source>
        <dbReference type="Proteomes" id="UP000198310"/>
    </source>
</evidence>
<reference evidence="3" key="1">
    <citation type="submission" date="2017-06" db="EMBL/GenBank/DDBJ databases">
        <authorList>
            <person name="Varghese N."/>
            <person name="Submissions S."/>
        </authorList>
    </citation>
    <scope>NUCLEOTIDE SEQUENCE [LARGE SCALE GENOMIC DNA]</scope>
    <source>
        <strain evidence="3">DSM 28041</strain>
    </source>
</reference>
<dbReference type="EMBL" id="FZNS01000004">
    <property type="protein sequence ID" value="SNR62964.1"/>
    <property type="molecule type" value="Genomic_DNA"/>
</dbReference>
<keyword evidence="1" id="KW-0732">Signal</keyword>
<proteinExistence type="predicted"/>
<dbReference type="Gene3D" id="3.20.20.80">
    <property type="entry name" value="Glycosidases"/>
    <property type="match status" value="1"/>
</dbReference>
<keyword evidence="3" id="KW-1185">Reference proteome</keyword>
<gene>
    <name evidence="2" type="ORF">SAMN06269173_104437</name>
</gene>
<name>A0A238XX79_9BACT</name>
<dbReference type="Proteomes" id="UP000198310">
    <property type="component" value="Unassembled WGS sequence"/>
</dbReference>